<dbReference type="Pfam" id="PF00732">
    <property type="entry name" value="GMC_oxred_N"/>
    <property type="match status" value="1"/>
</dbReference>
<dbReference type="Proteomes" id="UP000319160">
    <property type="component" value="Unassembled WGS sequence"/>
</dbReference>
<dbReference type="GO" id="GO:0050660">
    <property type="term" value="F:flavin adenine dinucleotide binding"/>
    <property type="evidence" value="ECO:0007669"/>
    <property type="project" value="InterPro"/>
</dbReference>
<dbReference type="SUPFAM" id="SSF51905">
    <property type="entry name" value="FAD/NAD(P)-binding domain"/>
    <property type="match status" value="1"/>
</dbReference>
<keyword evidence="4" id="KW-1185">Reference proteome</keyword>
<dbReference type="Pfam" id="PF05199">
    <property type="entry name" value="GMC_oxred_C"/>
    <property type="match status" value="1"/>
</dbReference>
<comment type="similarity">
    <text evidence="1">Belongs to the GMC oxidoreductase family.</text>
</comment>
<dbReference type="InterPro" id="IPR000172">
    <property type="entry name" value="GMC_OxRdtase_N"/>
</dbReference>
<evidence type="ECO:0000259" key="2">
    <source>
        <dbReference type="PROSITE" id="PS00624"/>
    </source>
</evidence>
<evidence type="ECO:0000313" key="4">
    <source>
        <dbReference type="Proteomes" id="UP000319160"/>
    </source>
</evidence>
<proteinExistence type="inferred from homology"/>
<comment type="caution">
    <text evidence="3">The sequence shown here is derived from an EMBL/GenBank/DDBJ whole genome shotgun (WGS) entry which is preliminary data.</text>
</comment>
<sequence>MVSNTFEFVVIGGGPAGCAAAAALAKSSKKPSVLLLEAGSDNADRSLRVSGQRFTTFMNPNVNWGYKTTPQANCANRELDYSRGLGLGGSSAINFGVYSTGARDDYEEWARIVGDNSFSWGHMHRRFKNLESFDPALPPGVSAKYAAPKAADHGFAGPLKLGYASEFEDDFPHMLDIFEKAGWPLNPDHNSGNPIGMATVINSAQCGLRTTANDLLTPKPENLTILTKAAVQRLIVEGTKVVGVEANKTRYLASKEVVLAAGSLNSPSILMHSGIGPAKQLKEFNIPIIRDIPAVGQGLRDHMFVPLVYQRTETSTSRASFYGNAQAMNDALEQWKKEGTGNWSKYSSELGIGWKKLEGLELSPEFKSLPQEEQNLLLKETIPHYEVITHFPIHYFIPSITADTHYSCFLVFYYNAQSRGEVTLQSSDPGVPLKFNPRFLGTAFDRHVAIRALREVMELTKTEAYAKDTVASLAVPKSESDEDLLTYWQQYVGSSWHMTGTLKMGKSGEAEAVVDNEFRLMGFEGLRIADMSVLPILLSGHVQAAAYITGALQPVGIRLDDPVRGVADYRNFLTYIISPEYSVCIVSWLANSLALLLVPVILALGGLAQVIALSDEGVNEVRETIIAEDDLEEEAPAQELTARDSVASERQRWCRRGERWDRRWHSCYRPLRRPSCSRGEHACCSRGGRDWRDWVPYESGADQSDKMSIIPGAGGIMDIGLSALHWVESRILSLSSRKGVVITEKSDFRVLIYDELLRRVRSLALL</sequence>
<dbReference type="SUPFAM" id="SSF54373">
    <property type="entry name" value="FAD-linked reductases, C-terminal domain"/>
    <property type="match status" value="1"/>
</dbReference>
<name>A0A553HLW6_9PEZI</name>
<dbReference type="GO" id="GO:0016614">
    <property type="term" value="F:oxidoreductase activity, acting on CH-OH group of donors"/>
    <property type="evidence" value="ECO:0007669"/>
    <property type="project" value="InterPro"/>
</dbReference>
<dbReference type="PROSITE" id="PS00624">
    <property type="entry name" value="GMC_OXRED_2"/>
    <property type="match status" value="1"/>
</dbReference>
<dbReference type="InterPro" id="IPR036188">
    <property type="entry name" value="FAD/NAD-bd_sf"/>
</dbReference>
<evidence type="ECO:0000313" key="3">
    <source>
        <dbReference type="EMBL" id="TRX88953.1"/>
    </source>
</evidence>
<dbReference type="PANTHER" id="PTHR11552:SF134">
    <property type="entry name" value="GLUCOSE-METHANOL-CHOLINE OXIDOREDUCTASE N-TERMINAL DOMAIN-CONTAINING PROTEIN"/>
    <property type="match status" value="1"/>
</dbReference>
<evidence type="ECO:0000256" key="1">
    <source>
        <dbReference type="ARBA" id="ARBA00010790"/>
    </source>
</evidence>
<organism evidence="3 4">
    <name type="scientific">Xylaria flabelliformis</name>
    <dbReference type="NCBI Taxonomy" id="2512241"/>
    <lineage>
        <taxon>Eukaryota</taxon>
        <taxon>Fungi</taxon>
        <taxon>Dikarya</taxon>
        <taxon>Ascomycota</taxon>
        <taxon>Pezizomycotina</taxon>
        <taxon>Sordariomycetes</taxon>
        <taxon>Xylariomycetidae</taxon>
        <taxon>Xylariales</taxon>
        <taxon>Xylariaceae</taxon>
        <taxon>Xylaria</taxon>
    </lineage>
</organism>
<dbReference type="InterPro" id="IPR007867">
    <property type="entry name" value="GMC_OxRtase_C"/>
</dbReference>
<dbReference type="InterPro" id="IPR012132">
    <property type="entry name" value="GMC_OxRdtase"/>
</dbReference>
<dbReference type="Gene3D" id="3.50.50.60">
    <property type="entry name" value="FAD/NAD(P)-binding domain"/>
    <property type="match status" value="1"/>
</dbReference>
<accession>A0A553HLW6</accession>
<gene>
    <name evidence="3" type="ORF">FHL15_010181</name>
</gene>
<dbReference type="AlphaFoldDB" id="A0A553HLW6"/>
<protein>
    <recommendedName>
        <fullName evidence="2">Glucose-methanol-choline oxidoreductase N-terminal domain-containing protein</fullName>
    </recommendedName>
</protein>
<dbReference type="PANTHER" id="PTHR11552">
    <property type="entry name" value="GLUCOSE-METHANOL-CHOLINE GMC OXIDOREDUCTASE"/>
    <property type="match status" value="1"/>
</dbReference>
<dbReference type="EMBL" id="VFLP01000077">
    <property type="protein sequence ID" value="TRX88953.1"/>
    <property type="molecule type" value="Genomic_DNA"/>
</dbReference>
<dbReference type="STRING" id="2512241.A0A553HLW6"/>
<dbReference type="OrthoDB" id="269227at2759"/>
<feature type="domain" description="Glucose-methanol-choline oxidoreductase N-terminal" evidence="2">
    <location>
        <begin position="262"/>
        <end position="276"/>
    </location>
</feature>
<reference evidence="4" key="1">
    <citation type="submission" date="2019-06" db="EMBL/GenBank/DDBJ databases">
        <title>Draft genome sequence of the griseofulvin-producing fungus Xylaria cubensis strain G536.</title>
        <authorList>
            <person name="Mead M.E."/>
            <person name="Raja H.A."/>
            <person name="Steenwyk J.L."/>
            <person name="Knowles S.L."/>
            <person name="Oberlies N.H."/>
            <person name="Rokas A."/>
        </authorList>
    </citation>
    <scope>NUCLEOTIDE SEQUENCE [LARGE SCALE GENOMIC DNA]</scope>
    <source>
        <strain evidence="4">G536</strain>
    </source>
</reference>
<dbReference type="Gene3D" id="3.30.560.10">
    <property type="entry name" value="Glucose Oxidase, domain 3"/>
    <property type="match status" value="1"/>
</dbReference>